<evidence type="ECO:0000256" key="1">
    <source>
        <dbReference type="ARBA" id="ARBA00004994"/>
    </source>
</evidence>
<keyword evidence="5 10" id="KW-0566">Pantothenate biosynthesis</keyword>
<comment type="caution">
    <text evidence="13">The sequence shown here is derived from an EMBL/GenBank/DDBJ whole genome shotgun (WGS) entry which is preliminary data.</text>
</comment>
<keyword evidence="6 10" id="KW-0521">NADP</keyword>
<sequence>MAVIGIFGAGSVGCYLGGCLMAAHTEVVLVGRASRRDELRAHGLTISDYKGRTHALTNVMLATDASALQQVEVVLVTVKSADSAQAAVDLAPHLRDGTWVVSMQNGIDNAATLARGLPRCRVVAGMVPFNVARRAPGVFHQGTEGYLAVGQAPGLQALIEAPFAKAKLPLQWQEDMNSVLWAKLMLNLNNPINALSNRPLKEELSLWAYRRCLAMAQRELLGLLKKADITPARLTPLAPQWIPRLMSLPDFLFSRLAHKLLEIDPLARSSMWEDFEAGRRTEVDWINGEVVRLAERLGEQAPVNKQLVRLVRDAEQGGPREWQGSSLLLSLKAAAGSA</sequence>
<feature type="domain" description="Ketopantoate reductase N-terminal" evidence="11">
    <location>
        <begin position="4"/>
        <end position="153"/>
    </location>
</feature>
<dbReference type="Pfam" id="PF02558">
    <property type="entry name" value="ApbA"/>
    <property type="match status" value="1"/>
</dbReference>
<comment type="catalytic activity">
    <reaction evidence="9 10">
        <text>(R)-pantoate + NADP(+) = 2-dehydropantoate + NADPH + H(+)</text>
        <dbReference type="Rhea" id="RHEA:16233"/>
        <dbReference type="ChEBI" id="CHEBI:11561"/>
        <dbReference type="ChEBI" id="CHEBI:15378"/>
        <dbReference type="ChEBI" id="CHEBI:15980"/>
        <dbReference type="ChEBI" id="CHEBI:57783"/>
        <dbReference type="ChEBI" id="CHEBI:58349"/>
        <dbReference type="EC" id="1.1.1.169"/>
    </reaction>
</comment>
<dbReference type="InterPro" id="IPR013332">
    <property type="entry name" value="KPR_N"/>
</dbReference>
<dbReference type="InterPro" id="IPR003710">
    <property type="entry name" value="ApbA"/>
</dbReference>
<dbReference type="NCBIfam" id="TIGR00745">
    <property type="entry name" value="apbA_panE"/>
    <property type="match status" value="1"/>
</dbReference>
<protein>
    <recommendedName>
        <fullName evidence="4 10">2-dehydropantoate 2-reductase</fullName>
        <ecNumber evidence="3 10">1.1.1.169</ecNumber>
    </recommendedName>
    <alternativeName>
        <fullName evidence="8 10">Ketopantoate reductase</fullName>
    </alternativeName>
</protein>
<dbReference type="InterPro" id="IPR013752">
    <property type="entry name" value="KPA_reductase"/>
</dbReference>
<comment type="pathway">
    <text evidence="1 10">Cofactor biosynthesis; (R)-pantothenate biosynthesis; (R)-pantoate from 3-methyl-2-oxobutanoate: step 2/2.</text>
</comment>
<dbReference type="RefSeq" id="WP_116208663.1">
    <property type="nucleotide sequence ID" value="NZ_QUNR01000004.1"/>
</dbReference>
<evidence type="ECO:0000259" key="11">
    <source>
        <dbReference type="Pfam" id="PF02558"/>
    </source>
</evidence>
<evidence type="ECO:0000259" key="12">
    <source>
        <dbReference type="Pfam" id="PF08546"/>
    </source>
</evidence>
<name>A0A3E0H362_9GAMM</name>
<dbReference type="GO" id="GO:0008677">
    <property type="term" value="F:2-dehydropantoate 2-reductase activity"/>
    <property type="evidence" value="ECO:0007669"/>
    <property type="project" value="UniProtKB-EC"/>
</dbReference>
<dbReference type="GO" id="GO:0005737">
    <property type="term" value="C:cytoplasm"/>
    <property type="evidence" value="ECO:0007669"/>
    <property type="project" value="TreeGrafter"/>
</dbReference>
<dbReference type="InterPro" id="IPR050838">
    <property type="entry name" value="Ketopantoate_reductase"/>
</dbReference>
<evidence type="ECO:0000256" key="9">
    <source>
        <dbReference type="ARBA" id="ARBA00048793"/>
    </source>
</evidence>
<evidence type="ECO:0000256" key="3">
    <source>
        <dbReference type="ARBA" id="ARBA00013014"/>
    </source>
</evidence>
<evidence type="ECO:0000256" key="5">
    <source>
        <dbReference type="ARBA" id="ARBA00022655"/>
    </source>
</evidence>
<dbReference type="NCBIfam" id="NF006083">
    <property type="entry name" value="PRK08229.1"/>
    <property type="match status" value="1"/>
</dbReference>
<reference evidence="13 14" key="1">
    <citation type="submission" date="2018-08" db="EMBL/GenBank/DDBJ databases">
        <title>Genomic Encyclopedia of Type Strains, Phase IV (KMG-IV): sequencing the most valuable type-strain genomes for metagenomic binning, comparative biology and taxonomic classification.</title>
        <authorList>
            <person name="Goeker M."/>
        </authorList>
    </citation>
    <scope>NUCLEOTIDE SEQUENCE [LARGE SCALE GENOMIC DNA]</scope>
    <source>
        <strain evidence="13 14">DSM 26022</strain>
    </source>
</reference>
<dbReference type="SUPFAM" id="SSF48179">
    <property type="entry name" value="6-phosphogluconate dehydrogenase C-terminal domain-like"/>
    <property type="match status" value="1"/>
</dbReference>
<evidence type="ECO:0000313" key="14">
    <source>
        <dbReference type="Proteomes" id="UP000256774"/>
    </source>
</evidence>
<evidence type="ECO:0000256" key="6">
    <source>
        <dbReference type="ARBA" id="ARBA00022857"/>
    </source>
</evidence>
<evidence type="ECO:0000256" key="2">
    <source>
        <dbReference type="ARBA" id="ARBA00007870"/>
    </source>
</evidence>
<keyword evidence="7 10" id="KW-0560">Oxidoreductase</keyword>
<proteinExistence type="inferred from homology"/>
<dbReference type="OrthoDB" id="6530772at2"/>
<dbReference type="UniPathway" id="UPA00028">
    <property type="reaction ID" value="UER00004"/>
</dbReference>
<dbReference type="AlphaFoldDB" id="A0A3E0H362"/>
<dbReference type="SUPFAM" id="SSF51735">
    <property type="entry name" value="NAD(P)-binding Rossmann-fold domains"/>
    <property type="match status" value="1"/>
</dbReference>
<comment type="similarity">
    <text evidence="2 10">Belongs to the ketopantoate reductase family.</text>
</comment>
<dbReference type="InterPro" id="IPR036291">
    <property type="entry name" value="NAD(P)-bd_dom_sf"/>
</dbReference>
<dbReference type="InterPro" id="IPR008927">
    <property type="entry name" value="6-PGluconate_DH-like_C_sf"/>
</dbReference>
<feature type="domain" description="Ketopantoate reductase C-terminal" evidence="12">
    <location>
        <begin position="176"/>
        <end position="314"/>
    </location>
</feature>
<dbReference type="PANTHER" id="PTHR43765:SF2">
    <property type="entry name" value="2-DEHYDROPANTOATE 2-REDUCTASE"/>
    <property type="match status" value="1"/>
</dbReference>
<accession>A0A3E0H362</accession>
<dbReference type="InterPro" id="IPR013328">
    <property type="entry name" value="6PGD_dom2"/>
</dbReference>
<keyword evidence="14" id="KW-1185">Reference proteome</keyword>
<organism evidence="13 14">
    <name type="scientific">Paraperlucidibaca baekdonensis</name>
    <dbReference type="NCBI Taxonomy" id="748120"/>
    <lineage>
        <taxon>Bacteria</taxon>
        <taxon>Pseudomonadati</taxon>
        <taxon>Pseudomonadota</taxon>
        <taxon>Gammaproteobacteria</taxon>
        <taxon>Moraxellales</taxon>
        <taxon>Moraxellaceae</taxon>
        <taxon>Paraperlucidibaca</taxon>
    </lineage>
</organism>
<dbReference type="Pfam" id="PF08546">
    <property type="entry name" value="ApbA_C"/>
    <property type="match status" value="1"/>
</dbReference>
<evidence type="ECO:0000256" key="4">
    <source>
        <dbReference type="ARBA" id="ARBA00019465"/>
    </source>
</evidence>
<evidence type="ECO:0000313" key="13">
    <source>
        <dbReference type="EMBL" id="REH36705.1"/>
    </source>
</evidence>
<dbReference type="Gene3D" id="3.40.50.720">
    <property type="entry name" value="NAD(P)-binding Rossmann-like Domain"/>
    <property type="match status" value="1"/>
</dbReference>
<dbReference type="EMBL" id="QUNR01000004">
    <property type="protein sequence ID" value="REH36705.1"/>
    <property type="molecule type" value="Genomic_DNA"/>
</dbReference>
<dbReference type="Gene3D" id="1.10.1040.10">
    <property type="entry name" value="N-(1-d-carboxylethyl)-l-norvaline Dehydrogenase, domain 2"/>
    <property type="match status" value="1"/>
</dbReference>
<dbReference type="GO" id="GO:0015940">
    <property type="term" value="P:pantothenate biosynthetic process"/>
    <property type="evidence" value="ECO:0007669"/>
    <property type="project" value="UniProtKB-UniPathway"/>
</dbReference>
<dbReference type="PANTHER" id="PTHR43765">
    <property type="entry name" value="2-DEHYDROPANTOATE 2-REDUCTASE-RELATED"/>
    <property type="match status" value="1"/>
</dbReference>
<evidence type="ECO:0000256" key="7">
    <source>
        <dbReference type="ARBA" id="ARBA00023002"/>
    </source>
</evidence>
<dbReference type="GO" id="GO:0050661">
    <property type="term" value="F:NADP binding"/>
    <property type="evidence" value="ECO:0007669"/>
    <property type="project" value="TreeGrafter"/>
</dbReference>
<comment type="function">
    <text evidence="10">Catalyzes the NADPH-dependent reduction of ketopantoate into pantoic acid.</text>
</comment>
<evidence type="ECO:0000256" key="10">
    <source>
        <dbReference type="RuleBase" id="RU362068"/>
    </source>
</evidence>
<evidence type="ECO:0000256" key="8">
    <source>
        <dbReference type="ARBA" id="ARBA00032024"/>
    </source>
</evidence>
<dbReference type="Proteomes" id="UP000256774">
    <property type="component" value="Unassembled WGS sequence"/>
</dbReference>
<gene>
    <name evidence="13" type="ORF">DFR26_1840</name>
</gene>
<dbReference type="EC" id="1.1.1.169" evidence="3 10"/>